<dbReference type="STRING" id="1280953.HOC_13094"/>
<reference evidence="1 2" key="1">
    <citation type="journal article" date="2014" name="Antonie Van Leeuwenhoek">
        <title>Hyphomonas beringensis sp. nov. and Hyphomonas chukchiensis sp. nov., isolated from surface seawater of the Bering Sea and Chukchi Sea.</title>
        <authorList>
            <person name="Li C."/>
            <person name="Lai Q."/>
            <person name="Li G."/>
            <person name="Dong C."/>
            <person name="Wang J."/>
            <person name="Liao Y."/>
            <person name="Shao Z."/>
        </authorList>
    </citation>
    <scope>NUCLEOTIDE SEQUENCE [LARGE SCALE GENOMIC DNA]</scope>
    <source>
        <strain evidence="1 2">SCH89</strain>
    </source>
</reference>
<dbReference type="RefSeq" id="WP_051624858.1">
    <property type="nucleotide sequence ID" value="NZ_ARYL01000020.1"/>
</dbReference>
<dbReference type="OrthoDB" id="9777007at2"/>
<keyword evidence="2" id="KW-1185">Reference proteome</keyword>
<dbReference type="PANTHER" id="PTHR31118">
    <property type="entry name" value="CYCLASE-LIKE PROTEIN 2"/>
    <property type="match status" value="1"/>
</dbReference>
<dbReference type="AlphaFoldDB" id="A0A059G559"/>
<sequence length="263" mass="29065">MRLIDITRPLDPEDINKLPEAMRASASTFVPEIIYQRPAHEGADVMCQLFDCCQGDLPGGEGWGAERLHINTHLGTHVDAPLHYGSTCEGKPSRTISDIDINELHADGHVLDLRGKVEKRQGIPVELLRAEIEAHPVKIGRGDAIMLRTGQEDHPIGDMNFFNYPGMTREGTLYLASLGAKILGTDALGWDRPFDVMRKAFKETGDKSQIWDGHFAGRDAEVFIIQQLHNLKSLPPHGFKVGFFPLHLARCSASPARAVAFVS</sequence>
<dbReference type="Pfam" id="PF04199">
    <property type="entry name" value="Cyclase"/>
    <property type="match status" value="1"/>
</dbReference>
<dbReference type="SUPFAM" id="SSF102198">
    <property type="entry name" value="Putative cyclase"/>
    <property type="match status" value="1"/>
</dbReference>
<dbReference type="GO" id="GO:0019441">
    <property type="term" value="P:L-tryptophan catabolic process to kynurenine"/>
    <property type="evidence" value="ECO:0007669"/>
    <property type="project" value="InterPro"/>
</dbReference>
<dbReference type="PATRIC" id="fig|1280953.3.peg.2634"/>
<proteinExistence type="predicted"/>
<dbReference type="Proteomes" id="UP000024942">
    <property type="component" value="Unassembled WGS sequence"/>
</dbReference>
<evidence type="ECO:0000313" key="1">
    <source>
        <dbReference type="EMBL" id="KDA01854.1"/>
    </source>
</evidence>
<organism evidence="1 2">
    <name type="scientific">Hyphomonas oceanitis SCH89</name>
    <dbReference type="NCBI Taxonomy" id="1280953"/>
    <lineage>
        <taxon>Bacteria</taxon>
        <taxon>Pseudomonadati</taxon>
        <taxon>Pseudomonadota</taxon>
        <taxon>Alphaproteobacteria</taxon>
        <taxon>Hyphomonadales</taxon>
        <taxon>Hyphomonadaceae</taxon>
        <taxon>Hyphomonas</taxon>
    </lineage>
</organism>
<protein>
    <submittedName>
        <fullName evidence="1">Polyketide cyclase</fullName>
    </submittedName>
</protein>
<dbReference type="EMBL" id="ARYL01000020">
    <property type="protein sequence ID" value="KDA01854.1"/>
    <property type="molecule type" value="Genomic_DNA"/>
</dbReference>
<name>A0A059G559_9PROT</name>
<accession>A0A059G559</accession>
<dbReference type="Gene3D" id="3.50.30.50">
    <property type="entry name" value="Putative cyclase"/>
    <property type="match status" value="1"/>
</dbReference>
<gene>
    <name evidence="1" type="ORF">HOC_13094</name>
</gene>
<comment type="caution">
    <text evidence="1">The sequence shown here is derived from an EMBL/GenBank/DDBJ whole genome shotgun (WGS) entry which is preliminary data.</text>
</comment>
<dbReference type="GO" id="GO:0004061">
    <property type="term" value="F:arylformamidase activity"/>
    <property type="evidence" value="ECO:0007669"/>
    <property type="project" value="InterPro"/>
</dbReference>
<dbReference type="InterPro" id="IPR037175">
    <property type="entry name" value="KFase_sf"/>
</dbReference>
<dbReference type="PANTHER" id="PTHR31118:SF12">
    <property type="entry name" value="CYCLASE-LIKE PROTEIN 2"/>
    <property type="match status" value="1"/>
</dbReference>
<evidence type="ECO:0000313" key="2">
    <source>
        <dbReference type="Proteomes" id="UP000024942"/>
    </source>
</evidence>
<dbReference type="InterPro" id="IPR007325">
    <property type="entry name" value="KFase/CYL"/>
</dbReference>
<dbReference type="eggNOG" id="COG1878">
    <property type="taxonomic scope" value="Bacteria"/>
</dbReference>